<feature type="site" description="Interaction with DNA substrate" evidence="8">
    <location>
        <position position="260"/>
    </location>
</feature>
<feature type="binding site" evidence="7">
    <location>
        <position position="10"/>
    </location>
    <ligand>
        <name>Mg(2+)</name>
        <dbReference type="ChEBI" id="CHEBI:18420"/>
        <label>1</label>
    </ligand>
</feature>
<organism evidence="10 11">
    <name type="scientific">Sutterella wadsworthensis HGA0223</name>
    <dbReference type="NCBI Taxonomy" id="1203554"/>
    <lineage>
        <taxon>Bacteria</taxon>
        <taxon>Pseudomonadati</taxon>
        <taxon>Pseudomonadota</taxon>
        <taxon>Betaproteobacteria</taxon>
        <taxon>Burkholderiales</taxon>
        <taxon>Sutterellaceae</taxon>
        <taxon>Sutterella</taxon>
    </lineage>
</organism>
<comment type="cofactor">
    <cofactor evidence="1">
        <name>Mn(2+)</name>
        <dbReference type="ChEBI" id="CHEBI:29035"/>
    </cofactor>
</comment>
<evidence type="ECO:0000256" key="1">
    <source>
        <dbReference type="ARBA" id="ARBA00001936"/>
    </source>
</evidence>
<reference evidence="10 11" key="1">
    <citation type="submission" date="2013-04" db="EMBL/GenBank/DDBJ databases">
        <title>The Genome Sequence of Sutterella wadsworthensis HGA0223.</title>
        <authorList>
            <consortium name="The Broad Institute Genomics Platform"/>
            <person name="Earl A."/>
            <person name="Ward D."/>
            <person name="Feldgarden M."/>
            <person name="Gevers D."/>
            <person name="Schmidt T.M."/>
            <person name="Dover J."/>
            <person name="Dai D."/>
            <person name="Walker B."/>
            <person name="Young S."/>
            <person name="Zeng Q."/>
            <person name="Gargeya S."/>
            <person name="Fitzgerald M."/>
            <person name="Haas B."/>
            <person name="Abouelleil A."/>
            <person name="Allen A.W."/>
            <person name="Alvarado L."/>
            <person name="Arachchi H.M."/>
            <person name="Berlin A.M."/>
            <person name="Chapman S.B."/>
            <person name="Gainer-Dewar J."/>
            <person name="Goldberg J."/>
            <person name="Griggs A."/>
            <person name="Gujja S."/>
            <person name="Hansen M."/>
            <person name="Howarth C."/>
            <person name="Imamovic A."/>
            <person name="Ireland A."/>
            <person name="Larimer J."/>
            <person name="McCowan C."/>
            <person name="Murphy C."/>
            <person name="Pearson M."/>
            <person name="Poon T.W."/>
            <person name="Priest M."/>
            <person name="Roberts A."/>
            <person name="Saif S."/>
            <person name="Shea T."/>
            <person name="Sisk P."/>
            <person name="Sykes S."/>
            <person name="Wortman J."/>
            <person name="Nusbaum C."/>
            <person name="Birren B."/>
        </authorList>
    </citation>
    <scope>NUCLEOTIDE SEQUENCE [LARGE SCALE GENOMIC DNA]</scope>
    <source>
        <strain evidence="10 11">HGA0223</strain>
    </source>
</reference>
<keyword evidence="4" id="KW-0378">Hydrolase</keyword>
<keyword evidence="7" id="KW-0464">Manganese</keyword>
<evidence type="ECO:0000256" key="8">
    <source>
        <dbReference type="PIRSR" id="PIRSR604808-3"/>
    </source>
</evidence>
<dbReference type="STRING" id="1203554.HMPREF1476_00296"/>
<feature type="domain" description="Endonuclease/exonuclease/phosphatase" evidence="9">
    <location>
        <begin position="7"/>
        <end position="260"/>
    </location>
</feature>
<dbReference type="NCBIfam" id="TIGR00195">
    <property type="entry name" value="exoDNase_III"/>
    <property type="match status" value="1"/>
</dbReference>
<evidence type="ECO:0000256" key="6">
    <source>
        <dbReference type="PIRSR" id="PIRSR604808-1"/>
    </source>
</evidence>
<comment type="caution">
    <text evidence="10">The sequence shown here is derived from an EMBL/GenBank/DDBJ whole genome shotgun (WGS) entry which is preliminary data.</text>
</comment>
<dbReference type="Pfam" id="PF03372">
    <property type="entry name" value="Exo_endo_phos"/>
    <property type="match status" value="1"/>
</dbReference>
<dbReference type="GO" id="GO:0004519">
    <property type="term" value="F:endonuclease activity"/>
    <property type="evidence" value="ECO:0007669"/>
    <property type="project" value="InterPro"/>
</dbReference>
<keyword evidence="11" id="KW-1185">Reference proteome</keyword>
<feature type="binding site" evidence="7">
    <location>
        <position position="260"/>
    </location>
    <ligand>
        <name>Mg(2+)</name>
        <dbReference type="ChEBI" id="CHEBI:18420"/>
        <label>1</label>
    </ligand>
</feature>
<feature type="binding site" evidence="7">
    <location>
        <position position="159"/>
    </location>
    <ligand>
        <name>Mg(2+)</name>
        <dbReference type="ChEBI" id="CHEBI:18420"/>
        <label>1</label>
    </ligand>
</feature>
<dbReference type="eggNOG" id="COG0708">
    <property type="taxonomic scope" value="Bacteria"/>
</dbReference>
<dbReference type="RefSeq" id="WP_016473725.1">
    <property type="nucleotide sequence ID" value="NZ_KE150480.1"/>
</dbReference>
<feature type="binding site" evidence="7">
    <location>
        <position position="37"/>
    </location>
    <ligand>
        <name>Mg(2+)</name>
        <dbReference type="ChEBI" id="CHEBI:18420"/>
        <label>1</label>
    </ligand>
</feature>
<dbReference type="PROSITE" id="PS00728">
    <property type="entry name" value="AP_NUCLEASE_F1_3"/>
    <property type="match status" value="1"/>
</dbReference>
<feature type="site" description="Important for catalytic activity" evidence="8">
    <location>
        <position position="230"/>
    </location>
</feature>
<dbReference type="InterPro" id="IPR005135">
    <property type="entry name" value="Endo/exonuclease/phosphatase"/>
</dbReference>
<dbReference type="InterPro" id="IPR037493">
    <property type="entry name" value="ExoIII-like"/>
</dbReference>
<dbReference type="PATRIC" id="fig|1203554.3.peg.274"/>
<evidence type="ECO:0000256" key="3">
    <source>
        <dbReference type="ARBA" id="ARBA00022723"/>
    </source>
</evidence>
<dbReference type="NCBIfam" id="TIGR00633">
    <property type="entry name" value="xth"/>
    <property type="match status" value="1"/>
</dbReference>
<name>S3CND4_9BURK</name>
<dbReference type="GO" id="GO:0003677">
    <property type="term" value="F:DNA binding"/>
    <property type="evidence" value="ECO:0007669"/>
    <property type="project" value="InterPro"/>
</dbReference>
<evidence type="ECO:0000256" key="2">
    <source>
        <dbReference type="ARBA" id="ARBA00007092"/>
    </source>
</evidence>
<evidence type="ECO:0000259" key="9">
    <source>
        <dbReference type="Pfam" id="PF03372"/>
    </source>
</evidence>
<feature type="binding site" evidence="7">
    <location>
        <position position="259"/>
    </location>
    <ligand>
        <name>Mg(2+)</name>
        <dbReference type="ChEBI" id="CHEBI:18420"/>
        <label>1</label>
    </ligand>
</feature>
<dbReference type="GO" id="GO:0006281">
    <property type="term" value="P:DNA repair"/>
    <property type="evidence" value="ECO:0007669"/>
    <property type="project" value="InterPro"/>
</dbReference>
<evidence type="ECO:0000256" key="4">
    <source>
        <dbReference type="ARBA" id="ARBA00022801"/>
    </source>
</evidence>
<dbReference type="GO" id="GO:0008311">
    <property type="term" value="F:double-stranded DNA 3'-5' DNA exonuclease activity"/>
    <property type="evidence" value="ECO:0007669"/>
    <property type="project" value="InterPro"/>
</dbReference>
<proteinExistence type="inferred from homology"/>
<gene>
    <name evidence="10" type="ORF">HMPREF1476_00296</name>
</gene>
<dbReference type="InterPro" id="IPR036691">
    <property type="entry name" value="Endo/exonu/phosph_ase_sf"/>
</dbReference>
<sequence>MSRLRLASWNVNSLKVRLPQVLDWLESAKIDALVMQETKTTDDVFPQAAFAEAGFDVFFLGQKTYNGVALCSRQTTVKTSDVVLGLPGWPDPQKRFISALLSPLAAPEQPPIRFCGGYFPNGQAVGSSKYLYKLDWIAVLERTLKTYLADTPRLVLGGDFNIAPADADVWNPEAWRGKILCSEPERKALERLFALGLYDSFRLFTQPAERFSWWDYRQSGFERNHGLRIDLLLVSEALKGTVESASIDDGPRGNPQPSDHAPVMLDLSL</sequence>
<feature type="active site" description="Proton acceptor" evidence="6">
    <location>
        <position position="260"/>
    </location>
</feature>
<evidence type="ECO:0000313" key="10">
    <source>
        <dbReference type="EMBL" id="EPE02060.1"/>
    </source>
</evidence>
<dbReference type="GO" id="GO:0046872">
    <property type="term" value="F:metal ion binding"/>
    <property type="evidence" value="ECO:0007669"/>
    <property type="project" value="UniProtKB-KW"/>
</dbReference>
<feature type="binding site" evidence="7">
    <location>
        <position position="161"/>
    </location>
    <ligand>
        <name>Mg(2+)</name>
        <dbReference type="ChEBI" id="CHEBI:18420"/>
        <label>1</label>
    </ligand>
</feature>
<accession>S3CND4</accession>
<evidence type="ECO:0000313" key="11">
    <source>
        <dbReference type="Proteomes" id="UP000014400"/>
    </source>
</evidence>
<dbReference type="Gene3D" id="3.60.10.10">
    <property type="entry name" value="Endonuclease/exonuclease/phosphatase"/>
    <property type="match status" value="1"/>
</dbReference>
<keyword evidence="3 7" id="KW-0479">Metal-binding</keyword>
<comment type="similarity">
    <text evidence="2">Belongs to the DNA repair enzymes AP/ExoA family.</text>
</comment>
<dbReference type="HOGENOM" id="CLU_027539_0_1_4"/>
<comment type="cofactor">
    <cofactor evidence="7">
        <name>Mg(2+)</name>
        <dbReference type="ChEBI" id="CHEBI:18420"/>
    </cofactor>
    <cofactor evidence="7">
        <name>Mn(2+)</name>
        <dbReference type="ChEBI" id="CHEBI:29035"/>
    </cofactor>
    <text evidence="7">Probably binds two magnesium or manganese ions per subunit.</text>
</comment>
<dbReference type="CDD" id="cd09086">
    <property type="entry name" value="ExoIII-like_AP-endo"/>
    <property type="match status" value="1"/>
</dbReference>
<feature type="active site" description="Proton donor/acceptor" evidence="6">
    <location>
        <position position="159"/>
    </location>
</feature>
<feature type="site" description="Transition state stabilizer" evidence="8">
    <location>
        <position position="161"/>
    </location>
</feature>
<evidence type="ECO:0000256" key="5">
    <source>
        <dbReference type="ARBA" id="ARBA00022842"/>
    </source>
</evidence>
<dbReference type="InterPro" id="IPR020848">
    <property type="entry name" value="AP_endonuclease_F1_CS"/>
</dbReference>
<dbReference type="InterPro" id="IPR004808">
    <property type="entry name" value="AP_endonuc_1"/>
</dbReference>
<dbReference type="PROSITE" id="PS51435">
    <property type="entry name" value="AP_NUCLEASE_F1_4"/>
    <property type="match status" value="1"/>
</dbReference>
<evidence type="ECO:0000256" key="7">
    <source>
        <dbReference type="PIRSR" id="PIRSR604808-2"/>
    </source>
</evidence>
<dbReference type="SUPFAM" id="SSF56219">
    <property type="entry name" value="DNase I-like"/>
    <property type="match status" value="1"/>
</dbReference>
<dbReference type="AlphaFoldDB" id="S3CND4"/>
<keyword evidence="5 7" id="KW-0460">Magnesium</keyword>
<dbReference type="PANTHER" id="PTHR43250">
    <property type="entry name" value="EXODEOXYRIBONUCLEASE III"/>
    <property type="match status" value="1"/>
</dbReference>
<protein>
    <submittedName>
        <fullName evidence="10">Exodeoxyribonuclease III</fullName>
    </submittedName>
</protein>
<feature type="active site" evidence="6">
    <location>
        <position position="118"/>
    </location>
</feature>
<dbReference type="EMBL" id="ATCF01000004">
    <property type="protein sequence ID" value="EPE02060.1"/>
    <property type="molecule type" value="Genomic_DNA"/>
</dbReference>
<dbReference type="PANTHER" id="PTHR43250:SF2">
    <property type="entry name" value="EXODEOXYRIBONUCLEASE III"/>
    <property type="match status" value="1"/>
</dbReference>
<dbReference type="Proteomes" id="UP000014400">
    <property type="component" value="Unassembled WGS sequence"/>
</dbReference>